<dbReference type="InterPro" id="IPR013785">
    <property type="entry name" value="Aldolase_TIM"/>
</dbReference>
<evidence type="ECO:0000259" key="5">
    <source>
        <dbReference type="Pfam" id="PF00852"/>
    </source>
</evidence>
<dbReference type="InterPro" id="IPR038577">
    <property type="entry name" value="GT10-like_C_sf"/>
</dbReference>
<keyword evidence="1" id="KW-0285">Flavoprotein</keyword>
<dbReference type="EC" id="2.4.1.-" evidence="3"/>
<dbReference type="SUPFAM" id="SSF53756">
    <property type="entry name" value="UDP-Glycosyltransferase/glycogen phosphorylase"/>
    <property type="match status" value="1"/>
</dbReference>
<keyword evidence="8" id="KW-1185">Reference proteome</keyword>
<dbReference type="SUPFAM" id="SSF51395">
    <property type="entry name" value="FMN-linked oxidoreductases"/>
    <property type="match status" value="1"/>
</dbReference>
<dbReference type="InterPro" id="IPR041058">
    <property type="entry name" value="FucT_N"/>
</dbReference>
<sequence>MRTEPFLQLPSSETAMESGDLSPALGASFLGLLAVTLGALLAAWIAIRRAARLRREGSAVQLLSRLPHGPCKVLSGFLDLPQLEVLAEVRPALRAAFESLVLGRAMRQRGFSAFRVHEKLQATCRELRLCEASFVWTLAPEPRPSLTPLPPAMAQISTEFLLPNGVKMKNRLSKAAMTEHMADPSTNLPNDMHLEAYKAWSDGGLGMNISGNVQVDRRYLEAPRNVSLEKDTPLEMFQKWAASSKRDGCLAIMQISHAGRQCPSSVCSEPLCPSRIPLKVPGVPSFLASFMVRTPREMTIAEIEEVVERFATTAQRAEEAGWDGVQIHSAHGYLLSSFLSPHTNRRTDAYGGSLENRRSLLLKIVETIRSRVSSSFVVMVKLNSADFQRGGFSEEESLQVLKALEDTKSIDMVEISGGTYEKMEAMQTVKESTRQREAFFLDFAKKARDSTSIPLMLTGGFSSVRAWPQKPGIQRRSQGIRPWPSPGKAAKIGGRIAFVDFWPGFEENTDRWFCKDWFRANLPGVEVVEAHERPDVVMCSLFGRSRLRYLQYGSTAKLVFFTGENVRPPVGRVPLCISFDHMEEVPPTVHMRIPLWIFNKEVHDVLEIHEARRSSNLNSTVHKRAGFCSWVASNATMYNAEFRTRFVQILSSRYHKVACGGEVMNNVGGPIKDKMEFLRGYRFNICFENASHPGYCTEKLLHAFASESIPIYWGDPSCSGKGTGTSDFNTDAFISAHDFEDTAQLIKYIARVDQDPVLFESYLRQPILSESWYRRLKDWTAMNEALSSGAVDVIGLARPLGTEACGPRMLLQGELDTLKRHAPVIGIRYIDNSLGAALNNLWHGAHIHNLGKGLPVKPAKLNPSLWKMILLDMTFVYVWDPKRNPSKTRCLLALLCFAVLAATGGILAGILAR</sequence>
<evidence type="ECO:0000259" key="4">
    <source>
        <dbReference type="Pfam" id="PF00724"/>
    </source>
</evidence>
<dbReference type="GO" id="GO:0032580">
    <property type="term" value="C:Golgi cisterna membrane"/>
    <property type="evidence" value="ECO:0007669"/>
    <property type="project" value="UniProtKB-SubCell"/>
</dbReference>
<organism evidence="7 8">
    <name type="scientific">Symbiodinium microadriaticum</name>
    <name type="common">Dinoflagellate</name>
    <name type="synonym">Zooxanthella microadriatica</name>
    <dbReference type="NCBI Taxonomy" id="2951"/>
    <lineage>
        <taxon>Eukaryota</taxon>
        <taxon>Sar</taxon>
        <taxon>Alveolata</taxon>
        <taxon>Dinophyceae</taxon>
        <taxon>Suessiales</taxon>
        <taxon>Symbiodiniaceae</taxon>
        <taxon>Symbiodinium</taxon>
    </lineage>
</organism>
<keyword evidence="3" id="KW-1133">Transmembrane helix</keyword>
<dbReference type="InterPro" id="IPR055270">
    <property type="entry name" value="Glyco_tran_10_C"/>
</dbReference>
<evidence type="ECO:0000313" key="7">
    <source>
        <dbReference type="EMBL" id="OLQ06858.1"/>
    </source>
</evidence>
<dbReference type="Proteomes" id="UP000186817">
    <property type="component" value="Unassembled WGS sequence"/>
</dbReference>
<dbReference type="PANTHER" id="PTHR43656:SF2">
    <property type="entry name" value="BINDING OXIDOREDUCTASE, PUTATIVE (AFU_ORTHOLOGUE AFUA_2G08260)-RELATED"/>
    <property type="match status" value="1"/>
</dbReference>
<dbReference type="PANTHER" id="PTHR43656">
    <property type="entry name" value="BINDING OXIDOREDUCTASE, PUTATIVE (AFU_ORTHOLOGUE AFUA_2G08260)-RELATED"/>
    <property type="match status" value="1"/>
</dbReference>
<feature type="domain" description="Fucosyltransferase C-terminal" evidence="5">
    <location>
        <begin position="623"/>
        <end position="764"/>
    </location>
</feature>
<keyword evidence="2" id="KW-0560">Oxidoreductase</keyword>
<evidence type="ECO:0000313" key="8">
    <source>
        <dbReference type="Proteomes" id="UP000186817"/>
    </source>
</evidence>
<dbReference type="EMBL" id="LSRX01000151">
    <property type="protein sequence ID" value="OLQ06858.1"/>
    <property type="molecule type" value="Genomic_DNA"/>
</dbReference>
<evidence type="ECO:0000259" key="6">
    <source>
        <dbReference type="Pfam" id="PF18025"/>
    </source>
</evidence>
<comment type="similarity">
    <text evidence="3">Belongs to the glycosyltransferase 10 family.</text>
</comment>
<evidence type="ECO:0000256" key="1">
    <source>
        <dbReference type="ARBA" id="ARBA00022630"/>
    </source>
</evidence>
<protein>
    <recommendedName>
        <fullName evidence="3">Fucosyltransferase</fullName>
        <ecNumber evidence="3">2.4.1.-</ecNumber>
    </recommendedName>
</protein>
<dbReference type="Gene3D" id="3.20.20.70">
    <property type="entry name" value="Aldolase class I"/>
    <property type="match status" value="1"/>
</dbReference>
<feature type="domain" description="NADH:flavin oxidoreductase/NADH oxidase N-terminal" evidence="4">
    <location>
        <begin position="166"/>
        <end position="463"/>
    </location>
</feature>
<keyword evidence="3" id="KW-0812">Transmembrane</keyword>
<proteinExistence type="inferred from homology"/>
<keyword evidence="3" id="KW-0808">Transferase</keyword>
<dbReference type="Pfam" id="PF18025">
    <property type="entry name" value="FucT_N"/>
    <property type="match status" value="1"/>
</dbReference>
<feature type="transmembrane region" description="Helical" evidence="3">
    <location>
        <begin position="24"/>
        <end position="47"/>
    </location>
</feature>
<dbReference type="InterPro" id="IPR001155">
    <property type="entry name" value="OxRdtase_FMN_N"/>
</dbReference>
<dbReference type="Pfam" id="PF00724">
    <property type="entry name" value="Oxidored_FMN"/>
    <property type="match status" value="1"/>
</dbReference>
<dbReference type="GO" id="GO:0010181">
    <property type="term" value="F:FMN binding"/>
    <property type="evidence" value="ECO:0007669"/>
    <property type="project" value="InterPro"/>
</dbReference>
<reference evidence="7 8" key="1">
    <citation type="submission" date="2016-02" db="EMBL/GenBank/DDBJ databases">
        <title>Genome analysis of coral dinoflagellate symbionts highlights evolutionary adaptations to a symbiotic lifestyle.</title>
        <authorList>
            <person name="Aranda M."/>
            <person name="Li Y."/>
            <person name="Liew Y.J."/>
            <person name="Baumgarten S."/>
            <person name="Simakov O."/>
            <person name="Wilson M."/>
            <person name="Piel J."/>
            <person name="Ashoor H."/>
            <person name="Bougouffa S."/>
            <person name="Bajic V.B."/>
            <person name="Ryu T."/>
            <person name="Ravasi T."/>
            <person name="Bayer T."/>
            <person name="Micklem G."/>
            <person name="Kim H."/>
            <person name="Bhak J."/>
            <person name="Lajeunesse T.C."/>
            <person name="Voolstra C.R."/>
        </authorList>
    </citation>
    <scope>NUCLEOTIDE SEQUENCE [LARGE SCALE GENOMIC DNA]</scope>
    <source>
        <strain evidence="7 8">CCMP2467</strain>
    </source>
</reference>
<dbReference type="UniPathway" id="UPA00378"/>
<name>A0A1Q9EHK7_SYMMI</name>
<accession>A0A1Q9EHK7</accession>
<feature type="transmembrane region" description="Helical" evidence="3">
    <location>
        <begin position="891"/>
        <end position="912"/>
    </location>
</feature>
<comment type="caution">
    <text evidence="3">Lacks conserved residue(s) required for the propagation of feature annotation.</text>
</comment>
<dbReference type="Pfam" id="PF00852">
    <property type="entry name" value="Glyco_transf_10"/>
    <property type="match status" value="1"/>
</dbReference>
<dbReference type="GO" id="GO:0016491">
    <property type="term" value="F:oxidoreductase activity"/>
    <property type="evidence" value="ECO:0007669"/>
    <property type="project" value="UniProtKB-KW"/>
</dbReference>
<keyword evidence="3" id="KW-0472">Membrane</keyword>
<dbReference type="InterPro" id="IPR051799">
    <property type="entry name" value="NADH_flavin_oxidoreductase"/>
</dbReference>
<comment type="caution">
    <text evidence="7">The sequence shown here is derived from an EMBL/GenBank/DDBJ whole genome shotgun (WGS) entry which is preliminary data.</text>
</comment>
<dbReference type="GO" id="GO:0016757">
    <property type="term" value="F:glycosyltransferase activity"/>
    <property type="evidence" value="ECO:0007669"/>
    <property type="project" value="UniProtKB-UniRule"/>
</dbReference>
<comment type="subcellular location">
    <subcellularLocation>
        <location evidence="3">Golgi apparatus</location>
        <location evidence="3">Golgi stack membrane</location>
        <topology evidence="3">Single-pass type II membrane protein</topology>
    </subcellularLocation>
</comment>
<dbReference type="Gene3D" id="3.40.50.11660">
    <property type="entry name" value="Glycosyl transferase family 10, C-terminal domain"/>
    <property type="match status" value="1"/>
</dbReference>
<dbReference type="OrthoDB" id="432686at2759"/>
<gene>
    <name evidence="7" type="ORF">AK812_SmicGene9829</name>
</gene>
<feature type="domain" description="Alpha-(1,3)-fucosyltransferase FucT N-terminal" evidence="6">
    <location>
        <begin position="496"/>
        <end position="598"/>
    </location>
</feature>
<evidence type="ECO:0000256" key="2">
    <source>
        <dbReference type="ARBA" id="ARBA00023002"/>
    </source>
</evidence>
<keyword evidence="3" id="KW-0333">Golgi apparatus</keyword>
<keyword evidence="3" id="KW-0328">Glycosyltransferase</keyword>
<dbReference type="CDD" id="cd04733">
    <property type="entry name" value="OYE_like_2_FMN"/>
    <property type="match status" value="1"/>
</dbReference>
<dbReference type="AlphaFoldDB" id="A0A1Q9EHK7"/>
<evidence type="ECO:0000256" key="3">
    <source>
        <dbReference type="RuleBase" id="RU003832"/>
    </source>
</evidence>